<accession>J3MQ94</accession>
<keyword evidence="2" id="KW-1185">Reference proteome</keyword>
<dbReference type="AlphaFoldDB" id="J3MQ94"/>
<sequence>MSVMGLPECRQAMSPDAGVALQDAYHVVAHVGATVGSDEDGVEEAGMASCMSCSPKPYSPVSMYVLKYHAPVGSMYGIHSSDAMPL</sequence>
<proteinExistence type="predicted"/>
<organism evidence="1">
    <name type="scientific">Oryza brachyantha</name>
    <name type="common">malo sina</name>
    <dbReference type="NCBI Taxonomy" id="4533"/>
    <lineage>
        <taxon>Eukaryota</taxon>
        <taxon>Viridiplantae</taxon>
        <taxon>Streptophyta</taxon>
        <taxon>Embryophyta</taxon>
        <taxon>Tracheophyta</taxon>
        <taxon>Spermatophyta</taxon>
        <taxon>Magnoliopsida</taxon>
        <taxon>Liliopsida</taxon>
        <taxon>Poales</taxon>
        <taxon>Poaceae</taxon>
        <taxon>BOP clade</taxon>
        <taxon>Oryzoideae</taxon>
        <taxon>Oryzeae</taxon>
        <taxon>Oryzinae</taxon>
        <taxon>Oryza</taxon>
    </lineage>
</organism>
<reference evidence="1" key="1">
    <citation type="journal article" date="2013" name="Nat. Commun.">
        <title>Whole-genome sequencing of Oryza brachyantha reveals mechanisms underlying Oryza genome evolution.</title>
        <authorList>
            <person name="Chen J."/>
            <person name="Huang Q."/>
            <person name="Gao D."/>
            <person name="Wang J."/>
            <person name="Lang Y."/>
            <person name="Liu T."/>
            <person name="Li B."/>
            <person name="Bai Z."/>
            <person name="Luis Goicoechea J."/>
            <person name="Liang C."/>
            <person name="Chen C."/>
            <person name="Zhang W."/>
            <person name="Sun S."/>
            <person name="Liao Y."/>
            <person name="Zhang X."/>
            <person name="Yang L."/>
            <person name="Song C."/>
            <person name="Wang M."/>
            <person name="Shi J."/>
            <person name="Liu G."/>
            <person name="Liu J."/>
            <person name="Zhou H."/>
            <person name="Zhou W."/>
            <person name="Yu Q."/>
            <person name="An N."/>
            <person name="Chen Y."/>
            <person name="Cai Q."/>
            <person name="Wang B."/>
            <person name="Liu B."/>
            <person name="Min J."/>
            <person name="Huang Y."/>
            <person name="Wu H."/>
            <person name="Li Z."/>
            <person name="Zhang Y."/>
            <person name="Yin Y."/>
            <person name="Song W."/>
            <person name="Jiang J."/>
            <person name="Jackson S.A."/>
            <person name="Wing R.A."/>
            <person name="Wang J."/>
            <person name="Chen M."/>
        </authorList>
    </citation>
    <scope>NUCLEOTIDE SEQUENCE [LARGE SCALE GENOMIC DNA]</scope>
    <source>
        <strain evidence="1">cv. IRGC 101232</strain>
    </source>
</reference>
<protein>
    <submittedName>
        <fullName evidence="1">Uncharacterized protein</fullName>
    </submittedName>
</protein>
<dbReference type="HOGENOM" id="CLU_2501562_0_0_1"/>
<reference evidence="1" key="2">
    <citation type="submission" date="2013-04" db="UniProtKB">
        <authorList>
            <consortium name="EnsemblPlants"/>
        </authorList>
    </citation>
    <scope>IDENTIFICATION</scope>
</reference>
<dbReference type="Proteomes" id="UP000006038">
    <property type="component" value="Chromosome 8"/>
</dbReference>
<evidence type="ECO:0000313" key="1">
    <source>
        <dbReference type="EnsemblPlants" id="OB08G12730.1"/>
    </source>
</evidence>
<name>J3MQ94_ORYBR</name>
<evidence type="ECO:0000313" key="2">
    <source>
        <dbReference type="Proteomes" id="UP000006038"/>
    </source>
</evidence>
<dbReference type="Gramene" id="OB08G12730.1">
    <property type="protein sequence ID" value="OB08G12730.1"/>
    <property type="gene ID" value="OB08G12730"/>
</dbReference>
<dbReference type="EnsemblPlants" id="OB08G12730.1">
    <property type="protein sequence ID" value="OB08G12730.1"/>
    <property type="gene ID" value="OB08G12730"/>
</dbReference>